<reference evidence="2 3" key="1">
    <citation type="submission" date="2020-07" db="EMBL/GenBank/DDBJ databases">
        <title>Halophilic bacteria isolated from french cheeses.</title>
        <authorList>
            <person name="Kothe C.I."/>
            <person name="Farah-Kraiem B."/>
            <person name="Renault P."/>
            <person name="Dridi B."/>
        </authorList>
    </citation>
    <scope>NUCLEOTIDE SEQUENCE [LARGE SCALE GENOMIC DNA]</scope>
    <source>
        <strain evidence="2 3">FME1</strain>
    </source>
</reference>
<evidence type="ECO:0000313" key="2">
    <source>
        <dbReference type="EMBL" id="MBE0398762.1"/>
    </source>
</evidence>
<feature type="region of interest" description="Disordered" evidence="1">
    <location>
        <begin position="1"/>
        <end position="65"/>
    </location>
</feature>
<gene>
    <name evidence="2" type="ORF">EI168_01385</name>
</gene>
<dbReference type="RefSeq" id="WP_192535762.1">
    <property type="nucleotide sequence ID" value="NZ_RRZD01000001.1"/>
</dbReference>
<feature type="compositionally biased region" description="Polar residues" evidence="1">
    <location>
        <begin position="38"/>
        <end position="52"/>
    </location>
</feature>
<keyword evidence="3" id="KW-1185">Reference proteome</keyword>
<evidence type="ECO:0000256" key="1">
    <source>
        <dbReference type="SAM" id="MobiDB-lite"/>
    </source>
</evidence>
<feature type="compositionally biased region" description="Polar residues" evidence="1">
    <location>
        <begin position="1"/>
        <end position="15"/>
    </location>
</feature>
<name>A0ABR9EX13_9GAMM</name>
<comment type="caution">
    <text evidence="2">The sequence shown here is derived from an EMBL/GenBank/DDBJ whole genome shotgun (WGS) entry which is preliminary data.</text>
</comment>
<feature type="compositionally biased region" description="Basic and acidic residues" evidence="1">
    <location>
        <begin position="55"/>
        <end position="65"/>
    </location>
</feature>
<protein>
    <submittedName>
        <fullName evidence="2">Uncharacterized protein</fullName>
    </submittedName>
</protein>
<organism evidence="2 3">
    <name type="scientific">Halomonas casei</name>
    <dbReference type="NCBI Taxonomy" id="2742613"/>
    <lineage>
        <taxon>Bacteria</taxon>
        <taxon>Pseudomonadati</taxon>
        <taxon>Pseudomonadota</taxon>
        <taxon>Gammaproteobacteria</taxon>
        <taxon>Oceanospirillales</taxon>
        <taxon>Halomonadaceae</taxon>
        <taxon>Halomonas</taxon>
    </lineage>
</organism>
<sequence length="1270" mass="139969">MSTAIGPTSNSQRLSNPLGDEKSDRPKFSQFLEGAQEPSDSASRLPFNNVSFGSREPDSEVSDKGQEMLDKLVGDDSEYAPYMDGKPELVTEDELLSKDKIEYVSQEYVGGGGVTLSYWFDMLEVRTENGDKFLVQKDITPELYEQVKSVMDGGDTDRLGKDNDWADADIPDDDKDWLSTKSNLDFEIITPNSDVPIPKSFNDISYSDTGSLDDISLGLDSGVQVTLDDSAWTEGGTLIYKDSEGKRFAVSEEYTPKVYDQIKNLKETWDEVDEKIGDGDYKLFNGSDDSPVLSGDNEVDSVKDKNGNPVEGIKLVTKGDETYVVLESKTPHQFDTITSDAASQQLGDVDDLFKDNDLPASDETDVMQAETTEDGKTVAELYQEYMKEAYKDAPDDSKEAKYLRLMEAQGMLQGNFQYLPYNTGPGRHGSDTDYADGMSELKAADARGMLDEEALGNELSDLMADEDIMADSEDFLEKAVDKIKNKDELEDKIADSMLDDNYLKAIQELKENGNIDGAATRFANDMQSLQMLSPDRAEEVQNTLKFQDAIGGLNDIFEGGFEAVGEESLGNASGDVASSLLTALTTSIFGTKRGVDIYNKIINGEKVDVTPEEQKQLTAIKNSHKALTELVDGQAREILNTSKNGKVEYKSVTADDIDRALDKANVPTADRKGVAGVLGTLTKSGALASAGGLASMVGGIYKMSDGGLNLGGTPEERMEVARNFLSLVGTTPSLVRMTGETYKLLSGQPDFADTLGLDKNLKESVWEKHFETKSSPTPPSIPDRLPTMDLGESFSTKGVWNEVNKNQNLSVDSIDKLISDLPDKQKEEGDDLRERINKVADDIRGPNIPDNIDSGKKFQWAGGALNVLGGIADTGGGVLDIVLGAKGLEKLSNNGGEPIEFAQKSLQVGAGSFSTTMGLASAASGFGIGPQIATKIAAVTGLAGAALGFVGAILSGVMSVLADKKNAGVTKDIENVFNDLSDDGVTEDDWGDKFNFAIHTEYSKSVYHEGKLDAIYESWFPEDTPTWEAQPEVFKEFTETVADDGHISRGWLRDSFDDLVMHEYGEEFYDENRDKIELISRKWTDWDGSDDIVSRKDLEKLLESDDTTKEEKEAINLLLKDDGFFEVLDYFSLLGGSNRGWNAGSHKGSDDKISSRDLNEWRHTWIDKKYDEHVEENFGDKFYKDNADNIEYISERWTKWDGSDDVVSRNDLEKLLDSEDTSKKDKDVIRWLLEEEEGLFNVLDTYHKGGDEDDKISSKDLNKFREDRMA</sequence>
<dbReference type="Proteomes" id="UP001645039">
    <property type="component" value="Unassembled WGS sequence"/>
</dbReference>
<evidence type="ECO:0000313" key="3">
    <source>
        <dbReference type="Proteomes" id="UP001645039"/>
    </source>
</evidence>
<accession>A0ABR9EX13</accession>
<dbReference type="EMBL" id="RRZD01000001">
    <property type="protein sequence ID" value="MBE0398762.1"/>
    <property type="molecule type" value="Genomic_DNA"/>
</dbReference>
<proteinExistence type="predicted"/>